<dbReference type="InterPro" id="IPR008521">
    <property type="entry name" value="Mg_trans_NIPA"/>
</dbReference>
<keyword evidence="3 5" id="KW-1133">Transmembrane helix</keyword>
<accession>A0ABS8RLK7</accession>
<comment type="subcellular location">
    <subcellularLocation>
        <location evidence="5">Cell membrane</location>
        <topology evidence="5">Multi-pass membrane protein</topology>
    </subcellularLocation>
    <subcellularLocation>
        <location evidence="5">Early endosome</location>
    </subcellularLocation>
    <subcellularLocation>
        <location evidence="1">Membrane</location>
        <topology evidence="1">Multi-pass membrane protein</topology>
    </subcellularLocation>
</comment>
<gene>
    <name evidence="6" type="ORF">HAX54_029729</name>
</gene>
<feature type="transmembrane region" description="Helical" evidence="5">
    <location>
        <begin position="151"/>
        <end position="168"/>
    </location>
</feature>
<keyword evidence="2 5" id="KW-0812">Transmembrane</keyword>
<comment type="caution">
    <text evidence="5">Lacks conserved residue(s) required for the propagation of feature annotation.</text>
</comment>
<comment type="caution">
    <text evidence="6">The sequence shown here is derived from an EMBL/GenBank/DDBJ whole genome shotgun (WGS) entry which is preliminary data.</text>
</comment>
<keyword evidence="7" id="KW-1185">Reference proteome</keyword>
<proteinExistence type="inferred from homology"/>
<comment type="similarity">
    <text evidence="5">Belongs to the NIPA (TC 2.A.7) family.</text>
</comment>
<evidence type="ECO:0000256" key="3">
    <source>
        <dbReference type="ARBA" id="ARBA00022989"/>
    </source>
</evidence>
<dbReference type="PANTHER" id="PTHR12570:SF77">
    <property type="entry name" value="MAGNESIUM TRANSPORTER-RELATED"/>
    <property type="match status" value="1"/>
</dbReference>
<keyword evidence="5" id="KW-0813">Transport</keyword>
<reference evidence="6 7" key="1">
    <citation type="journal article" date="2021" name="BMC Genomics">
        <title>Datura genome reveals duplications of psychoactive alkaloid biosynthetic genes and high mutation rate following tissue culture.</title>
        <authorList>
            <person name="Rajewski A."/>
            <person name="Carter-House D."/>
            <person name="Stajich J."/>
            <person name="Litt A."/>
        </authorList>
    </citation>
    <scope>NUCLEOTIDE SEQUENCE [LARGE SCALE GENOMIC DNA]</scope>
    <source>
        <strain evidence="6">AR-01</strain>
    </source>
</reference>
<comment type="function">
    <text evidence="5">Acts as a Mg(2+) transporter. Can also transport other divalent cations such as Fe(2+), Sr(2+), Ba(2+), Mn(2+) and Co(2+) but to a much less extent than Mg(2+).</text>
</comment>
<keyword evidence="5" id="KW-0967">Endosome</keyword>
<evidence type="ECO:0000256" key="4">
    <source>
        <dbReference type="ARBA" id="ARBA00023136"/>
    </source>
</evidence>
<name>A0ABS8RLK7_DATST</name>
<evidence type="ECO:0000256" key="5">
    <source>
        <dbReference type="RuleBase" id="RU363078"/>
    </source>
</evidence>
<dbReference type="Pfam" id="PF05653">
    <property type="entry name" value="Mg_trans_NIPA"/>
    <property type="match status" value="1"/>
</dbReference>
<keyword evidence="5" id="KW-0406">Ion transport</keyword>
<feature type="transmembrane region" description="Helical" evidence="5">
    <location>
        <begin position="6"/>
        <end position="25"/>
    </location>
</feature>
<evidence type="ECO:0000313" key="7">
    <source>
        <dbReference type="Proteomes" id="UP000823775"/>
    </source>
</evidence>
<comment type="subunit">
    <text evidence="5">Homodimer.</text>
</comment>
<dbReference type="Proteomes" id="UP000823775">
    <property type="component" value="Unassembled WGS sequence"/>
</dbReference>
<evidence type="ECO:0000256" key="2">
    <source>
        <dbReference type="ARBA" id="ARBA00022692"/>
    </source>
</evidence>
<evidence type="ECO:0000313" key="6">
    <source>
        <dbReference type="EMBL" id="MCD7447463.1"/>
    </source>
</evidence>
<dbReference type="PANTHER" id="PTHR12570">
    <property type="match status" value="1"/>
</dbReference>
<evidence type="ECO:0000256" key="1">
    <source>
        <dbReference type="ARBA" id="ARBA00004141"/>
    </source>
</evidence>
<keyword evidence="5" id="KW-1003">Cell membrane</keyword>
<dbReference type="EMBL" id="JACEIK010000037">
    <property type="protein sequence ID" value="MCD7447463.1"/>
    <property type="molecule type" value="Genomic_DNA"/>
</dbReference>
<keyword evidence="5" id="KW-0460">Magnesium</keyword>
<protein>
    <recommendedName>
        <fullName evidence="5">Probable magnesium transporter</fullName>
    </recommendedName>
</protein>
<keyword evidence="4 5" id="KW-0472">Membrane</keyword>
<organism evidence="6 7">
    <name type="scientific">Datura stramonium</name>
    <name type="common">Jimsonweed</name>
    <name type="synonym">Common thornapple</name>
    <dbReference type="NCBI Taxonomy" id="4076"/>
    <lineage>
        <taxon>Eukaryota</taxon>
        <taxon>Viridiplantae</taxon>
        <taxon>Streptophyta</taxon>
        <taxon>Embryophyta</taxon>
        <taxon>Tracheophyta</taxon>
        <taxon>Spermatophyta</taxon>
        <taxon>Magnoliopsida</taxon>
        <taxon>eudicotyledons</taxon>
        <taxon>Gunneridae</taxon>
        <taxon>Pentapetalae</taxon>
        <taxon>asterids</taxon>
        <taxon>lamiids</taxon>
        <taxon>Solanales</taxon>
        <taxon>Solanaceae</taxon>
        <taxon>Solanoideae</taxon>
        <taxon>Datureae</taxon>
        <taxon>Datura</taxon>
    </lineage>
</organism>
<feature type="transmembrane region" description="Helical" evidence="5">
    <location>
        <begin position="116"/>
        <end position="139"/>
    </location>
</feature>
<sequence length="234" mass="26383">MGDWVIGALINLLGSIFISFGTSLLRIGHDERKKHYALGNLGTNVRAGMTVYTSKHGELRRRADACSVFIRSCFWCHRIVLGIVRQVSFKHVEIVNVVSGGFWMARLNEGLSRFDAILIVPMFQIAWTFFSICTGFVYFEEYKVFDALRTTMFIIGMVCVFVGIYLLAPDDDESSKGLKDGSLVVSKSQDVERLFLPSDQNSQIKDIEIIWTSYADENANMIGSRRNTIGVGLW</sequence>